<organism evidence="4 5">
    <name type="scientific">Plectus sambesii</name>
    <dbReference type="NCBI Taxonomy" id="2011161"/>
    <lineage>
        <taxon>Eukaryota</taxon>
        <taxon>Metazoa</taxon>
        <taxon>Ecdysozoa</taxon>
        <taxon>Nematoda</taxon>
        <taxon>Chromadorea</taxon>
        <taxon>Plectida</taxon>
        <taxon>Plectina</taxon>
        <taxon>Plectoidea</taxon>
        <taxon>Plectidae</taxon>
        <taxon>Plectus</taxon>
    </lineage>
</organism>
<dbReference type="InterPro" id="IPR004087">
    <property type="entry name" value="KH_dom"/>
</dbReference>
<dbReference type="CDD" id="cd22395">
    <property type="entry name" value="KH-I_AKAP1"/>
    <property type="match status" value="1"/>
</dbReference>
<feature type="region of interest" description="Disordered" evidence="2">
    <location>
        <begin position="1"/>
        <end position="21"/>
    </location>
</feature>
<evidence type="ECO:0000256" key="1">
    <source>
        <dbReference type="PROSITE-ProRule" id="PRU00117"/>
    </source>
</evidence>
<dbReference type="Proteomes" id="UP000887566">
    <property type="component" value="Unplaced"/>
</dbReference>
<reference evidence="5" key="1">
    <citation type="submission" date="2022-11" db="UniProtKB">
        <authorList>
            <consortium name="WormBaseParasite"/>
        </authorList>
    </citation>
    <scope>IDENTIFICATION</scope>
</reference>
<sequence length="382" mass="42102">MTLGRAGGRGERRFWRSGRRRSPAAAATASAACVKAPKKGTRGCTSCNNAAHRLRRRDGVSYNRAAIDFRRRARAQIQHIAAEPPLALRRRAGAPTTTTRFVQMVTDLYGRPLQVSADSGRATGGIASSMSPVEELCDVELPPMYEFEIPNTLVGLIIGIKGKTIKDLCQRADVKMIIRPHHTHVKVTTHQICTVEGKREAINRCLQMLRRRFPPSRFPELNLKPVLPPPIPSPAAEMFGNQPTPLTLPESVRCEVVLSSMVDAGHFFLQQPTHPSFASLQRLDYYMLAIYSQTTGIPELPKPCDMADAGVLLVGGWRTSGWRLINKLCCRCVRDDRPMLRWKRASEQRAAKSSISREFCAPVGVGVAAPKRMASGAKATEG</sequence>
<proteinExistence type="predicted"/>
<keyword evidence="1" id="KW-0694">RNA-binding</keyword>
<evidence type="ECO:0000259" key="3">
    <source>
        <dbReference type="SMART" id="SM00322"/>
    </source>
</evidence>
<evidence type="ECO:0000313" key="5">
    <source>
        <dbReference type="WBParaSite" id="PSAMB.scaffold12size138133.g153.t1"/>
    </source>
</evidence>
<dbReference type="InterPro" id="IPR047368">
    <property type="entry name" value="KH-I_AKAP1"/>
</dbReference>
<protein>
    <submittedName>
        <fullName evidence="5">K Homology domain-containing protein</fullName>
    </submittedName>
</protein>
<dbReference type="InterPro" id="IPR004088">
    <property type="entry name" value="KH_dom_type_1"/>
</dbReference>
<dbReference type="SMART" id="SM00322">
    <property type="entry name" value="KH"/>
    <property type="match status" value="1"/>
</dbReference>
<name>A0A914UXN1_9BILA</name>
<dbReference type="InterPro" id="IPR036612">
    <property type="entry name" value="KH_dom_type_1_sf"/>
</dbReference>
<evidence type="ECO:0000313" key="4">
    <source>
        <dbReference type="Proteomes" id="UP000887566"/>
    </source>
</evidence>
<keyword evidence="4" id="KW-1185">Reference proteome</keyword>
<dbReference type="AlphaFoldDB" id="A0A914UXN1"/>
<evidence type="ECO:0000256" key="2">
    <source>
        <dbReference type="SAM" id="MobiDB-lite"/>
    </source>
</evidence>
<dbReference type="SUPFAM" id="SSF54791">
    <property type="entry name" value="Eukaryotic type KH-domain (KH-domain type I)"/>
    <property type="match status" value="1"/>
</dbReference>
<dbReference type="PROSITE" id="PS50084">
    <property type="entry name" value="KH_TYPE_1"/>
    <property type="match status" value="1"/>
</dbReference>
<dbReference type="GO" id="GO:0003723">
    <property type="term" value="F:RNA binding"/>
    <property type="evidence" value="ECO:0007669"/>
    <property type="project" value="UniProtKB-UniRule"/>
</dbReference>
<dbReference type="WBParaSite" id="PSAMB.scaffold12size138133.g153.t1">
    <property type="protein sequence ID" value="PSAMB.scaffold12size138133.g153.t1"/>
    <property type="gene ID" value="PSAMB.scaffold12size138133.g153"/>
</dbReference>
<feature type="domain" description="K Homology" evidence="3">
    <location>
        <begin position="141"/>
        <end position="214"/>
    </location>
</feature>
<accession>A0A914UXN1</accession>
<dbReference type="Pfam" id="PF00013">
    <property type="entry name" value="KH_1"/>
    <property type="match status" value="1"/>
</dbReference>
<dbReference type="PROSITE" id="PS51257">
    <property type="entry name" value="PROKAR_LIPOPROTEIN"/>
    <property type="match status" value="1"/>
</dbReference>
<dbReference type="Gene3D" id="3.30.1370.10">
    <property type="entry name" value="K Homology domain, type 1"/>
    <property type="match status" value="1"/>
</dbReference>